<keyword evidence="4" id="KW-0029">Amino-acid transport</keyword>
<dbReference type="SUPFAM" id="SSF53822">
    <property type="entry name" value="Periplasmic binding protein-like I"/>
    <property type="match status" value="1"/>
</dbReference>
<comment type="caution">
    <text evidence="7">The sequence shown here is derived from an EMBL/GenBank/DDBJ whole genome shotgun (WGS) entry which is preliminary data.</text>
</comment>
<dbReference type="CDD" id="cd06342">
    <property type="entry name" value="PBP1_ABC_LIVBP-like"/>
    <property type="match status" value="1"/>
</dbReference>
<dbReference type="InterPro" id="IPR028082">
    <property type="entry name" value="Peripla_BP_I"/>
</dbReference>
<feature type="chain" id="PRO_5046314314" evidence="5">
    <location>
        <begin position="24"/>
        <end position="370"/>
    </location>
</feature>
<proteinExistence type="inferred from homology"/>
<sequence>MRKMAAAGIVLAATLSTGASLSAAELRLGAAGPFTGPEASFGEQMASGAELAVADLNAKGGILGRHVTLELGDDQCDPRQAVSVANDLAGRDVAAVVGHFCSSSSIPAAAVYHDSGIPMITPASTNPALTDDAAAKGWQEIFRVCGRDDAQGAVSGRYLAAHFKKVAIVHDRSAFGTGVAEETQKAMAAAGLQAVVSESINQGERDFSAVVSKLKNAGVEAVYYGGYQTEAGLLIRQAREQGLTAVFVASDGILADDFWAIAGDAAAGTLMTHPPDPRSNPAGKAVVEALKARGKSPDGFALYSYAAFQVLAQAAEAAGGADPAAIVKGLRSGRPFDTVIGTIRFDVKGDVIDPSYVMYAWRDGTYAELN</sequence>
<dbReference type="PRINTS" id="PR00337">
    <property type="entry name" value="LEUILEVALBP"/>
</dbReference>
<evidence type="ECO:0000256" key="2">
    <source>
        <dbReference type="ARBA" id="ARBA00022448"/>
    </source>
</evidence>
<dbReference type="Pfam" id="PF13458">
    <property type="entry name" value="Peripla_BP_6"/>
    <property type="match status" value="1"/>
</dbReference>
<reference evidence="7 8" key="1">
    <citation type="submission" date="2023-07" db="EMBL/GenBank/DDBJ databases">
        <title>Sorghum-associated microbial communities from plants grown in Nebraska, USA.</title>
        <authorList>
            <person name="Schachtman D."/>
        </authorList>
    </citation>
    <scope>NUCLEOTIDE SEQUENCE [LARGE SCALE GENOMIC DNA]</scope>
    <source>
        <strain evidence="7 8">584</strain>
    </source>
</reference>
<keyword evidence="8" id="KW-1185">Reference proteome</keyword>
<evidence type="ECO:0000256" key="3">
    <source>
        <dbReference type="ARBA" id="ARBA00022729"/>
    </source>
</evidence>
<dbReference type="RefSeq" id="WP_309801305.1">
    <property type="nucleotide sequence ID" value="NZ_JAVDPW010000014.1"/>
</dbReference>
<evidence type="ECO:0000313" key="8">
    <source>
        <dbReference type="Proteomes" id="UP001262410"/>
    </source>
</evidence>
<evidence type="ECO:0000256" key="1">
    <source>
        <dbReference type="ARBA" id="ARBA00010062"/>
    </source>
</evidence>
<dbReference type="PANTHER" id="PTHR47151">
    <property type="entry name" value="LEU/ILE/VAL-BINDING ABC TRANSPORTER SUBUNIT"/>
    <property type="match status" value="1"/>
</dbReference>
<evidence type="ECO:0000256" key="4">
    <source>
        <dbReference type="ARBA" id="ARBA00022970"/>
    </source>
</evidence>
<dbReference type="InterPro" id="IPR000709">
    <property type="entry name" value="Leu_Ile_Val-bd"/>
</dbReference>
<gene>
    <name evidence="7" type="ORF">E9232_006482</name>
</gene>
<dbReference type="InterPro" id="IPR028081">
    <property type="entry name" value="Leu-bd"/>
</dbReference>
<dbReference type="PANTHER" id="PTHR47151:SF2">
    <property type="entry name" value="AMINO ACID BINDING PROTEIN"/>
    <property type="match status" value="1"/>
</dbReference>
<keyword evidence="2" id="KW-0813">Transport</keyword>
<evidence type="ECO:0000313" key="7">
    <source>
        <dbReference type="EMBL" id="MDR6293929.1"/>
    </source>
</evidence>
<comment type="similarity">
    <text evidence="1">Belongs to the leucine-binding protein family.</text>
</comment>
<keyword evidence="3 5" id="KW-0732">Signal</keyword>
<accession>A0ABU1K2A9</accession>
<evidence type="ECO:0000256" key="5">
    <source>
        <dbReference type="SAM" id="SignalP"/>
    </source>
</evidence>
<dbReference type="EMBL" id="JAVDPW010000014">
    <property type="protein sequence ID" value="MDR6293929.1"/>
    <property type="molecule type" value="Genomic_DNA"/>
</dbReference>
<protein>
    <submittedName>
        <fullName evidence="7">Branched-chain amino acid transport system substrate-binding protein</fullName>
    </submittedName>
</protein>
<name>A0ABU1K2A9_9PROT</name>
<feature type="domain" description="Leucine-binding protein" evidence="6">
    <location>
        <begin position="26"/>
        <end position="359"/>
    </location>
</feature>
<dbReference type="Gene3D" id="3.40.50.2300">
    <property type="match status" value="2"/>
</dbReference>
<organism evidence="7 8">
    <name type="scientific">Inquilinus ginsengisoli</name>
    <dbReference type="NCBI Taxonomy" id="363840"/>
    <lineage>
        <taxon>Bacteria</taxon>
        <taxon>Pseudomonadati</taxon>
        <taxon>Pseudomonadota</taxon>
        <taxon>Alphaproteobacteria</taxon>
        <taxon>Rhodospirillales</taxon>
        <taxon>Rhodospirillaceae</taxon>
        <taxon>Inquilinus</taxon>
    </lineage>
</organism>
<feature type="signal peptide" evidence="5">
    <location>
        <begin position="1"/>
        <end position="23"/>
    </location>
</feature>
<evidence type="ECO:0000259" key="6">
    <source>
        <dbReference type="Pfam" id="PF13458"/>
    </source>
</evidence>
<dbReference type="Proteomes" id="UP001262410">
    <property type="component" value="Unassembled WGS sequence"/>
</dbReference>